<sequence>MKYFYLSVLGTTLLACSSVSEARIDCPGGQGYWDYQTRQVQVCDTETRTVETTKRHCSYGGVTWLGHLWHEPDFPLPMTSYETGLRIIEQSNTCPSSVYTSRTGTYWYTDPEGRRWISNYTYSGNIGLTNNKLVTTTSTETIKTNCRTETQTVRVWRCGMIP</sequence>
<dbReference type="EMBL" id="CP031761">
    <property type="protein sequence ID" value="AXR01318.1"/>
    <property type="molecule type" value="Genomic_DNA"/>
</dbReference>
<dbReference type="KEGG" id="ppis:B1L02_13820"/>
<name>A0AAD0RGN4_PSEO7</name>
<dbReference type="AlphaFoldDB" id="A0AAD0RGN4"/>
<reference evidence="1 2" key="1">
    <citation type="submission" date="2018-08" db="EMBL/GenBank/DDBJ databases">
        <title>Whole Genome Sequences of Two Pseudoalteromonas piscicida Strains, DE1-A and DE2-A, which Exhibit Strong Antibacterial Activity against Vibrio vulnificus.</title>
        <authorList>
            <person name="Richards G.P."/>
            <person name="Needleman D.S."/>
            <person name="Watson M.A."/>
            <person name="Polson S.W."/>
        </authorList>
    </citation>
    <scope>NUCLEOTIDE SEQUENCE [LARGE SCALE GENOMIC DNA]</scope>
    <source>
        <strain evidence="1 2">DE2-A</strain>
    </source>
</reference>
<accession>A0AAD0RGN4</accession>
<dbReference type="RefSeq" id="WP_088531479.1">
    <property type="nucleotide sequence ID" value="NZ_CP021646.1"/>
</dbReference>
<gene>
    <name evidence="1" type="ORF">D0511_03915</name>
</gene>
<dbReference type="PROSITE" id="PS51257">
    <property type="entry name" value="PROKAR_LIPOPROTEIN"/>
    <property type="match status" value="1"/>
</dbReference>
<proteinExistence type="predicted"/>
<organism evidence="1 2">
    <name type="scientific">Pseudoalteromonas piscicida</name>
    <dbReference type="NCBI Taxonomy" id="43662"/>
    <lineage>
        <taxon>Bacteria</taxon>
        <taxon>Pseudomonadati</taxon>
        <taxon>Pseudomonadota</taxon>
        <taxon>Gammaproteobacteria</taxon>
        <taxon>Alteromonadales</taxon>
        <taxon>Pseudoalteromonadaceae</taxon>
        <taxon>Pseudoalteromonas</taxon>
    </lineage>
</organism>
<evidence type="ECO:0000313" key="1">
    <source>
        <dbReference type="EMBL" id="AXR01318.1"/>
    </source>
</evidence>
<dbReference type="Proteomes" id="UP000258102">
    <property type="component" value="Chromosome 1"/>
</dbReference>
<evidence type="ECO:0000313" key="2">
    <source>
        <dbReference type="Proteomes" id="UP000258102"/>
    </source>
</evidence>
<protein>
    <submittedName>
        <fullName evidence="1">Uncharacterized protein</fullName>
    </submittedName>
</protein>